<evidence type="ECO:0000313" key="1">
    <source>
        <dbReference type="EMBL" id="KAH3671999.1"/>
    </source>
</evidence>
<accession>A0A9P8PIP3</accession>
<evidence type="ECO:0000313" key="2">
    <source>
        <dbReference type="Proteomes" id="UP000769528"/>
    </source>
</evidence>
<comment type="caution">
    <text evidence="1">The sequence shown here is derived from an EMBL/GenBank/DDBJ whole genome shotgun (WGS) entry which is preliminary data.</text>
</comment>
<name>A0A9P8PIP3_9ASCO</name>
<sequence>MPLTAEAFQLYNLNDYGVKLFTGFEEDHLYIAKLNVLEFTDEYDEGSSKRSNKILFQTSSNNTNILKQFPFTGIYKNELSIVNVAKSQITNSITLFDEEYNYLLILYLETESKVEDLLQYLIKLGIPTVQSETFDSFISNKIEELDERLFKETKGTQRFQKKINPKKKTFQVRSIEDHVHFLEDEDPSLEEIYLRIIREFDNEFLNPQNDNTFDSSTTKKPTF</sequence>
<reference evidence="1" key="1">
    <citation type="journal article" date="2021" name="Open Biol.">
        <title>Shared evolutionary footprints suggest mitochondrial oxidative damage underlies multiple complex I losses in fungi.</title>
        <authorList>
            <person name="Schikora-Tamarit M.A."/>
            <person name="Marcet-Houben M."/>
            <person name="Nosek J."/>
            <person name="Gabaldon T."/>
        </authorList>
    </citation>
    <scope>NUCLEOTIDE SEQUENCE</scope>
    <source>
        <strain evidence="1">CBS6341</strain>
    </source>
</reference>
<protein>
    <submittedName>
        <fullName evidence="1">Uncharacterized protein</fullName>
    </submittedName>
</protein>
<dbReference type="OrthoDB" id="3980057at2759"/>
<keyword evidence="2" id="KW-1185">Reference proteome</keyword>
<organism evidence="1 2">
    <name type="scientific">Wickerhamomyces mucosus</name>
    <dbReference type="NCBI Taxonomy" id="1378264"/>
    <lineage>
        <taxon>Eukaryota</taxon>
        <taxon>Fungi</taxon>
        <taxon>Dikarya</taxon>
        <taxon>Ascomycota</taxon>
        <taxon>Saccharomycotina</taxon>
        <taxon>Saccharomycetes</taxon>
        <taxon>Phaffomycetales</taxon>
        <taxon>Wickerhamomycetaceae</taxon>
        <taxon>Wickerhamomyces</taxon>
    </lineage>
</organism>
<gene>
    <name evidence="1" type="ORF">WICMUC_004506</name>
</gene>
<dbReference type="AlphaFoldDB" id="A0A9P8PIP3"/>
<proteinExistence type="predicted"/>
<dbReference type="EMBL" id="JAEUBF010001261">
    <property type="protein sequence ID" value="KAH3671999.1"/>
    <property type="molecule type" value="Genomic_DNA"/>
</dbReference>
<dbReference type="Proteomes" id="UP000769528">
    <property type="component" value="Unassembled WGS sequence"/>
</dbReference>
<reference evidence="1" key="2">
    <citation type="submission" date="2021-01" db="EMBL/GenBank/DDBJ databases">
        <authorList>
            <person name="Schikora-Tamarit M.A."/>
        </authorList>
    </citation>
    <scope>NUCLEOTIDE SEQUENCE</scope>
    <source>
        <strain evidence="1">CBS6341</strain>
    </source>
</reference>